<reference evidence="17 18" key="1">
    <citation type="submission" date="2023-11" db="EMBL/GenBank/DDBJ databases">
        <title>Halocaridina rubra genome assembly.</title>
        <authorList>
            <person name="Smith C."/>
        </authorList>
    </citation>
    <scope>NUCLEOTIDE SEQUENCE [LARGE SCALE GENOMIC DNA]</scope>
    <source>
        <strain evidence="17">EP-1</strain>
        <tissue evidence="17">Whole</tissue>
    </source>
</reference>
<comment type="caution">
    <text evidence="17">The sequence shown here is derived from an EMBL/GenBank/DDBJ whole genome shotgun (WGS) entry which is preliminary data.</text>
</comment>
<feature type="DNA-binding region" description="Homeobox" evidence="12">
    <location>
        <begin position="1783"/>
        <end position="1842"/>
    </location>
</feature>
<feature type="region of interest" description="Disordered" evidence="14">
    <location>
        <begin position="775"/>
        <end position="857"/>
    </location>
</feature>
<evidence type="ECO:0000313" key="17">
    <source>
        <dbReference type="EMBL" id="KAK7078114.1"/>
    </source>
</evidence>
<dbReference type="Gene3D" id="1.10.10.60">
    <property type="entry name" value="Homeodomain-like"/>
    <property type="match status" value="4"/>
</dbReference>
<keyword evidence="9" id="KW-0804">Transcription</keyword>
<feature type="DNA-binding region" description="Homeobox" evidence="12">
    <location>
        <begin position="1274"/>
        <end position="1333"/>
    </location>
</feature>
<dbReference type="InterPro" id="IPR009057">
    <property type="entry name" value="Homeodomain-like_sf"/>
</dbReference>
<evidence type="ECO:0000256" key="9">
    <source>
        <dbReference type="ARBA" id="ARBA00023163"/>
    </source>
</evidence>
<feature type="region of interest" description="Disordered" evidence="14">
    <location>
        <begin position="90"/>
        <end position="144"/>
    </location>
</feature>
<dbReference type="PROSITE" id="PS50157">
    <property type="entry name" value="ZINC_FINGER_C2H2_2"/>
    <property type="match status" value="7"/>
</dbReference>
<dbReference type="SMART" id="SM00451">
    <property type="entry name" value="ZnF_U1"/>
    <property type="match status" value="4"/>
</dbReference>
<feature type="domain" description="C2H2-type" evidence="16">
    <location>
        <begin position="732"/>
        <end position="760"/>
    </location>
</feature>
<evidence type="ECO:0000256" key="7">
    <source>
        <dbReference type="ARBA" id="ARBA00023125"/>
    </source>
</evidence>
<feature type="domain" description="Homeobox" evidence="15">
    <location>
        <begin position="1272"/>
        <end position="1332"/>
    </location>
</feature>
<dbReference type="InterPro" id="IPR051968">
    <property type="entry name" value="ZnFinger_Homeobox_TR"/>
</dbReference>
<feature type="compositionally biased region" description="Low complexity" evidence="14">
    <location>
        <begin position="824"/>
        <end position="852"/>
    </location>
</feature>
<feature type="region of interest" description="Disordered" evidence="14">
    <location>
        <begin position="1470"/>
        <end position="1535"/>
    </location>
</feature>
<evidence type="ECO:0000256" key="13">
    <source>
        <dbReference type="RuleBase" id="RU000682"/>
    </source>
</evidence>
<gene>
    <name evidence="17" type="ORF">SK128_023697</name>
</gene>
<evidence type="ECO:0000259" key="16">
    <source>
        <dbReference type="PROSITE" id="PS50157"/>
    </source>
</evidence>
<feature type="compositionally biased region" description="Low complexity" evidence="14">
    <location>
        <begin position="1759"/>
        <end position="1776"/>
    </location>
</feature>
<feature type="compositionally biased region" description="Low complexity" evidence="14">
    <location>
        <begin position="1474"/>
        <end position="1490"/>
    </location>
</feature>
<feature type="domain" description="Homeobox" evidence="15">
    <location>
        <begin position="1781"/>
        <end position="1841"/>
    </location>
</feature>
<feature type="compositionally biased region" description="Pro residues" evidence="14">
    <location>
        <begin position="540"/>
        <end position="550"/>
    </location>
</feature>
<dbReference type="Pfam" id="PF00096">
    <property type="entry name" value="zf-C2H2"/>
    <property type="match status" value="2"/>
</dbReference>
<dbReference type="Gene3D" id="3.30.160.60">
    <property type="entry name" value="Classic Zinc Finger"/>
    <property type="match status" value="4"/>
</dbReference>
<feature type="non-terminal residue" evidence="17">
    <location>
        <position position="1"/>
    </location>
</feature>
<feature type="domain" description="C2H2-type" evidence="16">
    <location>
        <begin position="490"/>
        <end position="519"/>
    </location>
</feature>
<keyword evidence="10 12" id="KW-0539">Nucleus</keyword>
<dbReference type="InterPro" id="IPR001356">
    <property type="entry name" value="HD"/>
</dbReference>
<dbReference type="GO" id="GO:0005634">
    <property type="term" value="C:nucleus"/>
    <property type="evidence" value="ECO:0007669"/>
    <property type="project" value="UniProtKB-SubCell"/>
</dbReference>
<feature type="compositionally biased region" description="Basic and acidic residues" evidence="14">
    <location>
        <begin position="114"/>
        <end position="127"/>
    </location>
</feature>
<feature type="compositionally biased region" description="Pro residues" evidence="14">
    <location>
        <begin position="1163"/>
        <end position="1172"/>
    </location>
</feature>
<feature type="compositionally biased region" description="Low complexity" evidence="14">
    <location>
        <begin position="1173"/>
        <end position="1192"/>
    </location>
</feature>
<feature type="compositionally biased region" description="Polar residues" evidence="14">
    <location>
        <begin position="555"/>
        <end position="570"/>
    </location>
</feature>
<feature type="region of interest" description="Disordered" evidence="14">
    <location>
        <begin position="1226"/>
        <end position="1275"/>
    </location>
</feature>
<feature type="domain" description="C2H2-type" evidence="16">
    <location>
        <begin position="1357"/>
        <end position="1384"/>
    </location>
</feature>
<dbReference type="SUPFAM" id="SSF46689">
    <property type="entry name" value="Homeodomain-like"/>
    <property type="match status" value="4"/>
</dbReference>
<sequence length="2001" mass="221173">ETKEEGRSPDHVHACPFCHFTCDAETSLQQHVDAEHGGEKKAGLRCPLCEEACPNMNALEKHAVSVHSVNADGIQRLLLLVKLSAAAARDDDDDDHHNQQLNQRHHQSDQTSRSQEHHSQRQVKLEENLSSAAGKRGDERNMGREPEECGVCRVAFGSLEALLAHQTITGHIPVTETPRGPGYLCWKKGCNQYFPTAQALHSHFREIHGAVPRPSVAVSERHVYKYRCQQCSLAFKTVEKLQLHAQYHAIRDATKCLLCHRNFRSLGALQKHVSSDHPELSETEKHQFQASIVGAPVGAGAGPVLDPNTTALLRRESNKDDEIEELQRVEESPLPPHQQAIEDYLNSDTMALDNYSDPARRYKCHRCRVAFTRQSYLTVHQKTLLHRRGEKLTYPMEKYLDPNRPYKCDVCKESFTQKNILLVHYNSVSHLHKLKKAMQDKDTKGSSNISNIQSETSSIEGGTLPLGETQSGHPGISGIGIGEEEGTKPYRCHICRVAYSQQSTLDIHLRSVLHQSRTARLPEYLPTSSHDPITTLADHPPAPSITPQPSPSSLHDLNNTHSPSTSQVTPPTKYHISPSSSSSSNIQGSCGRCGSVWSTAEQGAQHALLCVLLPSQLNVLPHSTSNSSAALDAAWTALCQANAAANLPQTPAHDRSLSPSECSIESLSTSRFTIPFRKSSRLHKHLLESFGFDLVVQYVESQQPCQSKSPEDGSCEDSNSKFSTNLPEFSKSKCPQCFKKFSSVWVLKSHLEEIHKSCVPFDYLKKFSDEYRKEYNASRHCSSSEPSALTDDERGRDAEIVQGVEKGTSDEREKEAESGNRSDATATPTSRTTPTPGITPTSTTAPSVSPAADQQGMNLPPQMAEMAAAINALTAAQMQQMQFNPMMMAGLGLAGLPLQLNPLAAMNLHPPLMPMLPPHMFDPVALGNMQQQSPPTSGPSGLSADPCMFLKQQQQQLMQQQQQHAAAAAAAAAQQKRARTRITDEQLKILRAHFDINNSPTEEQINEMAKQSGLPPKVIKHWFRNTLFKERQRSKDSPYNFSIPPSTTLNLEEYEKTGEAKVMPLNPDEAREIVALNSTREEEKFHNVEIKNETEELLLDRTGTASPLNKVPTFTQDNSRAQDKNGDSIGGSLGLNSQQQLFQQHRDQLQREQQQRDSLNPQPLIPPLPQSQPSPQLGSGSQLVSSASSSPLGLPATSVLTSLASPQTSLSLTSLITSQLETNPMLAHKLPHTPPTVPSSGLIPPSSGVSPTPPHLSFPSAPPTPTSSSSISGKRANRTRFTDYQIKVLQEFFENNAYPKDDDLEYLSKLLNLSPRVIVVWFQNARQKARKVYENQPPIDPNDEGAGRFTRTPGLNYQCKKCLLVFQRYYELIRHQKTHCFKEEDAKRSAQAQAAAAQAAALYNDENSNHSSITESSQQSGSLEAKSITETFQCDKCSLVFNRFEQWREHQIVHLMNPALFLNKGADSPFTSIQQQQQQSQPSPQQHQLPPAIPPPQPSPLLPPASPLKRKTDESEDEKDGSLGGNEGQRDKRLRTTILPEQLDYLYQKYQLEANPSRKMLETIAQEVGLKKRVVQVWFQNTRARERKGQFRAHAQVINKKCPFCPAIFKVKSALESHLSTKHADQYSKGDVDIDALPDVEDSGVGNLSLSSTPSTTQASQVMSSSFFSSSEIPEDSIAMYHEEAIRRYLNDVNLAADVARREGESPLDLSKPLELVRPLGLESSLLDTTDHLGDRSDEESYQLDVCEPDDGESLVIYTESNPTSPASSTTSSRPTGGNQSGSKRFRTQMSVVQVKIMKSVFYDYKTPTMAECELLGREIGLAKRVVQVWFQNARAKEKKAKLALQKMLGTEPEGPKPPEECKVCNFKYSHKYSVQDHLFTRSHIENMKVFLEKVKEESEVANLTSSLSAMSADSERPPSSLTPAAGLAQLQMAQLMALGSPPAAGVATGEDRKAFPGGSNSDELSRLQLLQQMYQQMGLGGLQGAPHPLLQHAMMAGAGE</sequence>
<evidence type="ECO:0000256" key="11">
    <source>
        <dbReference type="PROSITE-ProRule" id="PRU00042"/>
    </source>
</evidence>
<feature type="region of interest" description="Disordered" evidence="14">
    <location>
        <begin position="523"/>
        <end position="587"/>
    </location>
</feature>
<keyword evidence="7 12" id="KW-0238">DNA-binding</keyword>
<feature type="domain" description="C2H2-type" evidence="16">
    <location>
        <begin position="406"/>
        <end position="437"/>
    </location>
</feature>
<feature type="region of interest" description="Disordered" evidence="14">
    <location>
        <begin position="1098"/>
        <end position="1192"/>
    </location>
</feature>
<feature type="compositionally biased region" description="Basic and acidic residues" evidence="14">
    <location>
        <begin position="807"/>
        <end position="820"/>
    </location>
</feature>
<dbReference type="GO" id="GO:0000978">
    <property type="term" value="F:RNA polymerase II cis-regulatory region sequence-specific DNA binding"/>
    <property type="evidence" value="ECO:0007669"/>
    <property type="project" value="TreeGrafter"/>
</dbReference>
<protein>
    <recommendedName>
        <fullName evidence="19">Zinc finger homeobox protein 4</fullName>
    </recommendedName>
</protein>
<evidence type="ECO:0000256" key="4">
    <source>
        <dbReference type="ARBA" id="ARBA00022771"/>
    </source>
</evidence>
<dbReference type="SMART" id="SM00355">
    <property type="entry name" value="ZnF_C2H2"/>
    <property type="match status" value="14"/>
</dbReference>
<evidence type="ECO:0000256" key="3">
    <source>
        <dbReference type="ARBA" id="ARBA00022737"/>
    </source>
</evidence>
<dbReference type="SMART" id="SM00389">
    <property type="entry name" value="HOX"/>
    <property type="match status" value="4"/>
</dbReference>
<dbReference type="PANTHER" id="PTHR45891">
    <property type="entry name" value="ZINC FINGER HOMEOBOX PROTEIN"/>
    <property type="match status" value="1"/>
</dbReference>
<evidence type="ECO:0000256" key="10">
    <source>
        <dbReference type="ARBA" id="ARBA00023242"/>
    </source>
</evidence>
<feature type="domain" description="Homeobox" evidence="15">
    <location>
        <begin position="1529"/>
        <end position="1589"/>
    </location>
</feature>
<dbReference type="PROSITE" id="PS00028">
    <property type="entry name" value="ZINC_FINGER_C2H2_1"/>
    <property type="match status" value="13"/>
</dbReference>
<keyword evidence="6" id="KW-0805">Transcription regulation</keyword>
<feature type="compositionally biased region" description="Basic and acidic residues" evidence="14">
    <location>
        <begin position="1144"/>
        <end position="1155"/>
    </location>
</feature>
<dbReference type="PANTHER" id="PTHR45891:SF3">
    <property type="entry name" value="ZINC FINGER PROTEIN 2"/>
    <property type="match status" value="1"/>
</dbReference>
<evidence type="ECO:0000256" key="5">
    <source>
        <dbReference type="ARBA" id="ARBA00022833"/>
    </source>
</evidence>
<evidence type="ECO:0000313" key="18">
    <source>
        <dbReference type="Proteomes" id="UP001381693"/>
    </source>
</evidence>
<dbReference type="InterPro" id="IPR003604">
    <property type="entry name" value="Matrin/U1-like-C_Znf_C2H2"/>
</dbReference>
<accession>A0AAN9A8J3</accession>
<evidence type="ECO:0000256" key="1">
    <source>
        <dbReference type="ARBA" id="ARBA00004123"/>
    </source>
</evidence>
<evidence type="ECO:0000256" key="6">
    <source>
        <dbReference type="ARBA" id="ARBA00023015"/>
    </source>
</evidence>
<dbReference type="InterPro" id="IPR013087">
    <property type="entry name" value="Znf_C2H2_type"/>
</dbReference>
<feature type="region of interest" description="Disordered" evidence="14">
    <location>
        <begin position="1758"/>
        <end position="1785"/>
    </location>
</feature>
<dbReference type="GO" id="GO:0000981">
    <property type="term" value="F:DNA-binding transcription factor activity, RNA polymerase II-specific"/>
    <property type="evidence" value="ECO:0007669"/>
    <property type="project" value="InterPro"/>
</dbReference>
<feature type="domain" description="C2H2-type" evidence="16">
    <location>
        <begin position="1432"/>
        <end position="1459"/>
    </location>
</feature>
<keyword evidence="2" id="KW-0479">Metal-binding</keyword>
<dbReference type="EMBL" id="JAXCGZ010008008">
    <property type="protein sequence ID" value="KAK7078114.1"/>
    <property type="molecule type" value="Genomic_DNA"/>
</dbReference>
<dbReference type="PROSITE" id="PS00027">
    <property type="entry name" value="HOMEOBOX_1"/>
    <property type="match status" value="2"/>
</dbReference>
<feature type="compositionally biased region" description="Polar residues" evidence="14">
    <location>
        <begin position="1103"/>
        <end position="1119"/>
    </location>
</feature>
<feature type="domain" description="Homeobox" evidence="15">
    <location>
        <begin position="973"/>
        <end position="1033"/>
    </location>
</feature>
<dbReference type="GO" id="GO:0008270">
    <property type="term" value="F:zinc ion binding"/>
    <property type="evidence" value="ECO:0007669"/>
    <property type="project" value="UniProtKB-KW"/>
</dbReference>
<evidence type="ECO:0000256" key="12">
    <source>
        <dbReference type="PROSITE-ProRule" id="PRU00108"/>
    </source>
</evidence>
<keyword evidence="5" id="KW-0862">Zinc</keyword>
<keyword evidence="8 12" id="KW-0371">Homeobox</keyword>
<feature type="compositionally biased region" description="Polar residues" evidence="14">
    <location>
        <begin position="445"/>
        <end position="460"/>
    </location>
</feature>
<evidence type="ECO:0000259" key="15">
    <source>
        <dbReference type="PROSITE" id="PS50071"/>
    </source>
</evidence>
<evidence type="ECO:0000256" key="2">
    <source>
        <dbReference type="ARBA" id="ARBA00022723"/>
    </source>
</evidence>
<feature type="region of interest" description="Disordered" evidence="14">
    <location>
        <begin position="438"/>
        <end position="473"/>
    </location>
</feature>
<comment type="subcellular location">
    <subcellularLocation>
        <location evidence="1 12 13">Nucleus</location>
    </subcellularLocation>
</comment>
<keyword evidence="18" id="KW-1185">Reference proteome</keyword>
<proteinExistence type="predicted"/>
<dbReference type="InterPro" id="IPR017970">
    <property type="entry name" value="Homeobox_CS"/>
</dbReference>
<dbReference type="FunFam" id="1.10.10.60:FF:000064">
    <property type="entry name" value="Zinc finger homeobox protein 4"/>
    <property type="match status" value="1"/>
</dbReference>
<keyword evidence="4 11" id="KW-0863">Zinc-finger</keyword>
<dbReference type="Pfam" id="PF00046">
    <property type="entry name" value="Homeodomain"/>
    <property type="match status" value="4"/>
</dbReference>
<dbReference type="Proteomes" id="UP001381693">
    <property type="component" value="Unassembled WGS sequence"/>
</dbReference>
<dbReference type="SUPFAM" id="SSF57667">
    <property type="entry name" value="beta-beta-alpha zinc fingers"/>
    <property type="match status" value="4"/>
</dbReference>
<feature type="DNA-binding region" description="Homeobox" evidence="12">
    <location>
        <begin position="975"/>
        <end position="1034"/>
    </location>
</feature>
<evidence type="ECO:0000256" key="8">
    <source>
        <dbReference type="ARBA" id="ARBA00023155"/>
    </source>
</evidence>
<feature type="domain" description="C2H2-type" evidence="16">
    <location>
        <begin position="362"/>
        <end position="391"/>
    </location>
</feature>
<name>A0AAN9A8J3_HALRR</name>
<organism evidence="17 18">
    <name type="scientific">Halocaridina rubra</name>
    <name type="common">Hawaiian red shrimp</name>
    <dbReference type="NCBI Taxonomy" id="373956"/>
    <lineage>
        <taxon>Eukaryota</taxon>
        <taxon>Metazoa</taxon>
        <taxon>Ecdysozoa</taxon>
        <taxon>Arthropoda</taxon>
        <taxon>Crustacea</taxon>
        <taxon>Multicrustacea</taxon>
        <taxon>Malacostraca</taxon>
        <taxon>Eumalacostraca</taxon>
        <taxon>Eucarida</taxon>
        <taxon>Decapoda</taxon>
        <taxon>Pleocyemata</taxon>
        <taxon>Caridea</taxon>
        <taxon>Atyoidea</taxon>
        <taxon>Atyidae</taxon>
        <taxon>Halocaridina</taxon>
    </lineage>
</organism>
<feature type="compositionally biased region" description="Pro residues" evidence="14">
    <location>
        <begin position="1491"/>
        <end position="1506"/>
    </location>
</feature>
<evidence type="ECO:0000256" key="14">
    <source>
        <dbReference type="SAM" id="MobiDB-lite"/>
    </source>
</evidence>
<feature type="domain" description="C2H2-type" evidence="16">
    <location>
        <begin position="226"/>
        <end position="253"/>
    </location>
</feature>
<dbReference type="InterPro" id="IPR036236">
    <property type="entry name" value="Znf_C2H2_sf"/>
</dbReference>
<feature type="compositionally biased region" description="Basic and acidic residues" evidence="14">
    <location>
        <begin position="135"/>
        <end position="144"/>
    </location>
</feature>
<dbReference type="PROSITE" id="PS50071">
    <property type="entry name" value="HOMEOBOX_2"/>
    <property type="match status" value="4"/>
</dbReference>
<keyword evidence="3" id="KW-0677">Repeat</keyword>
<evidence type="ECO:0008006" key="19">
    <source>
        <dbReference type="Google" id="ProtNLM"/>
    </source>
</evidence>
<dbReference type="CDD" id="cd00086">
    <property type="entry name" value="homeodomain"/>
    <property type="match status" value="4"/>
</dbReference>
<feature type="compositionally biased region" description="Pro residues" evidence="14">
    <location>
        <begin position="1251"/>
        <end position="1265"/>
    </location>
</feature>
<dbReference type="FunFam" id="1.10.10.60:FF:000080">
    <property type="entry name" value="Zinc finger homeobox protein 2"/>
    <property type="match status" value="1"/>
</dbReference>
<feature type="DNA-binding region" description="Homeobox" evidence="12">
    <location>
        <begin position="1531"/>
        <end position="1590"/>
    </location>
</feature>